<evidence type="ECO:0000313" key="14">
    <source>
        <dbReference type="EMBL" id="CCH59801.1"/>
    </source>
</evidence>
<accession>I2H099</accession>
<evidence type="ECO:0000256" key="12">
    <source>
        <dbReference type="ARBA" id="ARBA00023264"/>
    </source>
</evidence>
<dbReference type="PROSITE" id="PS51598">
    <property type="entry name" value="SAM_CHO2"/>
    <property type="match status" value="1"/>
</dbReference>
<dbReference type="OrthoDB" id="4583at2759"/>
<evidence type="ECO:0000256" key="3">
    <source>
        <dbReference type="ARBA" id="ARBA00022603"/>
    </source>
</evidence>
<evidence type="ECO:0000256" key="10">
    <source>
        <dbReference type="ARBA" id="ARBA00023136"/>
    </source>
</evidence>
<keyword evidence="11" id="KW-0594">Phospholipid biosynthesis</keyword>
<dbReference type="eggNOG" id="ENOG502QRGH">
    <property type="taxonomic scope" value="Eukaryota"/>
</dbReference>
<keyword evidence="12" id="KW-1208">Phospholipid metabolism</keyword>
<dbReference type="Proteomes" id="UP000002866">
    <property type="component" value="Chromosome 2"/>
</dbReference>
<keyword evidence="4" id="KW-0808">Transferase</keyword>
<dbReference type="EMBL" id="HE806317">
    <property type="protein sequence ID" value="CCH59801.1"/>
    <property type="molecule type" value="Genomic_DNA"/>
</dbReference>
<keyword evidence="5" id="KW-0949">S-adenosyl-L-methionine</keyword>
<dbReference type="InterPro" id="IPR007318">
    <property type="entry name" value="Phopholipid_MeTrfase"/>
</dbReference>
<dbReference type="Gene3D" id="1.20.120.1630">
    <property type="match status" value="1"/>
</dbReference>
<keyword evidence="7" id="KW-0256">Endoplasmic reticulum</keyword>
<evidence type="ECO:0000256" key="7">
    <source>
        <dbReference type="ARBA" id="ARBA00022824"/>
    </source>
</evidence>
<dbReference type="STRING" id="1071380.I2H099"/>
<dbReference type="UniPathway" id="UPA00753"/>
<evidence type="ECO:0008006" key="16">
    <source>
        <dbReference type="Google" id="ProtNLM"/>
    </source>
</evidence>
<evidence type="ECO:0000256" key="2">
    <source>
        <dbReference type="ARBA" id="ARBA00022516"/>
    </source>
</evidence>
<dbReference type="RefSeq" id="XP_004179320.1">
    <property type="nucleotide sequence ID" value="XM_004179272.1"/>
</dbReference>
<evidence type="ECO:0000256" key="13">
    <source>
        <dbReference type="SAM" id="Phobius"/>
    </source>
</evidence>
<organism evidence="14 15">
    <name type="scientific">Henningerozyma blattae (strain ATCC 34711 / CBS 6284 / DSM 70876 / NBRC 10599 / NRRL Y-10934 / UCD 77-7)</name>
    <name type="common">Yeast</name>
    <name type="synonym">Tetrapisispora blattae</name>
    <dbReference type="NCBI Taxonomy" id="1071380"/>
    <lineage>
        <taxon>Eukaryota</taxon>
        <taxon>Fungi</taxon>
        <taxon>Dikarya</taxon>
        <taxon>Ascomycota</taxon>
        <taxon>Saccharomycotina</taxon>
        <taxon>Saccharomycetes</taxon>
        <taxon>Saccharomycetales</taxon>
        <taxon>Saccharomycetaceae</taxon>
        <taxon>Henningerozyma</taxon>
    </lineage>
</organism>
<dbReference type="HOGENOM" id="CLU_005987_1_0_1"/>
<evidence type="ECO:0000256" key="1">
    <source>
        <dbReference type="ARBA" id="ARBA00004127"/>
    </source>
</evidence>
<evidence type="ECO:0000256" key="8">
    <source>
        <dbReference type="ARBA" id="ARBA00022989"/>
    </source>
</evidence>
<dbReference type="AlphaFoldDB" id="I2H099"/>
<feature type="transmembrane region" description="Helical" evidence="13">
    <location>
        <begin position="492"/>
        <end position="510"/>
    </location>
</feature>
<dbReference type="GO" id="GO:0004608">
    <property type="term" value="F:phosphatidylethanolamine N-methyltransferase activity"/>
    <property type="evidence" value="ECO:0007669"/>
    <property type="project" value="EnsemblFungi"/>
</dbReference>
<dbReference type="KEGG" id="tbl:TBLA_0B09830"/>
<proteinExistence type="predicted"/>
<dbReference type="PANTHER" id="PTHR32138">
    <property type="entry name" value="PHOSPHATIDYLETHANOLAMINE N-METHYLTRANSFERASE"/>
    <property type="match status" value="1"/>
</dbReference>
<feature type="transmembrane region" description="Helical" evidence="13">
    <location>
        <begin position="516"/>
        <end position="536"/>
    </location>
</feature>
<evidence type="ECO:0000256" key="11">
    <source>
        <dbReference type="ARBA" id="ARBA00023209"/>
    </source>
</evidence>
<dbReference type="GO" id="GO:0012505">
    <property type="term" value="C:endomembrane system"/>
    <property type="evidence" value="ECO:0007669"/>
    <property type="project" value="UniProtKB-SubCell"/>
</dbReference>
<evidence type="ECO:0000256" key="4">
    <source>
        <dbReference type="ARBA" id="ARBA00022679"/>
    </source>
</evidence>
<keyword evidence="8 13" id="KW-1133">Transmembrane helix</keyword>
<evidence type="ECO:0000256" key="6">
    <source>
        <dbReference type="ARBA" id="ARBA00022692"/>
    </source>
</evidence>
<dbReference type="GeneID" id="14493833"/>
<keyword evidence="9" id="KW-0443">Lipid metabolism</keyword>
<dbReference type="InterPro" id="IPR016219">
    <property type="entry name" value="Phosphatid-EA_MeTrfase_fun"/>
</dbReference>
<keyword evidence="2" id="KW-0444">Lipid biosynthesis</keyword>
<keyword evidence="15" id="KW-1185">Reference proteome</keyword>
<dbReference type="Pfam" id="PF04191">
    <property type="entry name" value="PEMT"/>
    <property type="match status" value="2"/>
</dbReference>
<feature type="transmembrane region" description="Helical" evidence="13">
    <location>
        <begin position="68"/>
        <end position="91"/>
    </location>
</feature>
<evidence type="ECO:0000313" key="15">
    <source>
        <dbReference type="Proteomes" id="UP000002866"/>
    </source>
</evidence>
<keyword evidence="6 13" id="KW-0812">Transmembrane</keyword>
<reference evidence="14 15" key="1">
    <citation type="journal article" date="2011" name="Proc. Natl. Acad. Sci. U.S.A.">
        <title>Evolutionary erosion of yeast sex chromosomes by mating-type switching accidents.</title>
        <authorList>
            <person name="Gordon J.L."/>
            <person name="Armisen D."/>
            <person name="Proux-Wera E."/>
            <person name="Oheigeartaigh S.S."/>
            <person name="Byrne K.P."/>
            <person name="Wolfe K.H."/>
        </authorList>
    </citation>
    <scope>NUCLEOTIDE SEQUENCE [LARGE SCALE GENOMIC DNA]</scope>
    <source>
        <strain evidence="15">ATCC 34711 / CBS 6284 / DSM 70876 / NBRC 10599 / NRRL Y-10934 / UCD 77-7</strain>
    </source>
</reference>
<feature type="transmembrane region" description="Helical" evidence="13">
    <location>
        <begin position="328"/>
        <end position="347"/>
    </location>
</feature>
<gene>
    <name evidence="14" type="primary">TBLA0B09830</name>
    <name evidence="14" type="ORF">TBLA_0B09830</name>
</gene>
<evidence type="ECO:0000256" key="5">
    <source>
        <dbReference type="ARBA" id="ARBA00022691"/>
    </source>
</evidence>
<dbReference type="GO" id="GO:0006656">
    <property type="term" value="P:phosphatidylcholine biosynthetic process"/>
    <property type="evidence" value="ECO:0007669"/>
    <property type="project" value="UniProtKB-UniPathway"/>
</dbReference>
<dbReference type="GO" id="GO:0032259">
    <property type="term" value="P:methylation"/>
    <property type="evidence" value="ECO:0007669"/>
    <property type="project" value="UniProtKB-KW"/>
</dbReference>
<dbReference type="InParanoid" id="I2H099"/>
<sequence>MVSPKARTRSTGKTFVPPVTHDMVRSLFDPSLKKSFLEKIIFLSLALDLVLMYGLLKYTSISLDTIKILFLLQYIFWRFAYNFGIGAILHYQSHYETFSNYSERNHLFDPSKSSSTLARFVQYEIRSKMPDSYLMEAQPAELNTWLVFRQVVDLILMQDFTTYCIYTYLCLPSTTAWTSPTTIMGVMMILLNVWVKTDAHRVVKDYAWYWGDFFFLQDSELTFDGVFNVSPHPMYSIGYIGYYAASLITGDYNVLLVSIFGHLLQLLFLKYVENPHIERTYGASNQSSTSLAYNKIDQLIENSTSSSSPNKPLISTGLGFKNFKFTRVTDLFTLTVFISIFVWYFNFNPSLETLTFTTFMVKFSLSSICALILYKQSTEKWFTSIFHWRHLNSKIPPAVLAYQHWQFIYNFTLTISNTLLAMVTLKSLTSLYDSNTLNYNQTIFGFLGIALQIWSNSEIRDVLANFGYFYGDFFLLDVELPKKLSYQGIYRYLNNPQAILGLAGIWGTVLVSNFQYSNILLASLWTIIEIIAVKFIEKPHVHKVYNDSKDHVAGVESTIMSSKPVRWIQGLIQ</sequence>
<name>I2H099_HENB6</name>
<evidence type="ECO:0000256" key="9">
    <source>
        <dbReference type="ARBA" id="ARBA00023098"/>
    </source>
</evidence>
<dbReference type="FunCoup" id="I2H099">
    <property type="interactions" value="89"/>
</dbReference>
<keyword evidence="10 13" id="KW-0472">Membrane</keyword>
<feature type="transmembrane region" description="Helical" evidence="13">
    <location>
        <begin position="353"/>
        <end position="374"/>
    </location>
</feature>
<protein>
    <recommendedName>
        <fullName evidence="16">Phosphatidylethanolamine N-methyltransferase</fullName>
    </recommendedName>
</protein>
<feature type="transmembrane region" description="Helical" evidence="13">
    <location>
        <begin position="36"/>
        <end position="56"/>
    </location>
</feature>
<keyword evidence="3" id="KW-0489">Methyltransferase</keyword>
<feature type="transmembrane region" description="Helical" evidence="13">
    <location>
        <begin position="176"/>
        <end position="195"/>
    </location>
</feature>
<dbReference type="OMA" id="PPVTHDM"/>
<comment type="subcellular location">
    <subcellularLocation>
        <location evidence="1">Endomembrane system</location>
        <topology evidence="1">Multi-pass membrane protein</topology>
    </subcellularLocation>
</comment>
<dbReference type="PANTHER" id="PTHR32138:SF0">
    <property type="entry name" value="PHOSPHATIDYLETHANOLAMINE N-METHYLTRANSFERASE"/>
    <property type="match status" value="1"/>
</dbReference>